<reference evidence="8" key="1">
    <citation type="submission" date="2016-10" db="EMBL/GenBank/DDBJ databases">
        <title>Sequence of Gallionella enrichment culture.</title>
        <authorList>
            <person name="Poehlein A."/>
            <person name="Muehling M."/>
            <person name="Daniel R."/>
        </authorList>
    </citation>
    <scope>NUCLEOTIDE SEQUENCE</scope>
</reference>
<dbReference type="SUPFAM" id="SSF74650">
    <property type="entry name" value="Galactose mutarotase-like"/>
    <property type="match status" value="1"/>
</dbReference>
<organism evidence="8">
    <name type="scientific">mine drainage metagenome</name>
    <dbReference type="NCBI Taxonomy" id="410659"/>
    <lineage>
        <taxon>unclassified sequences</taxon>
        <taxon>metagenomes</taxon>
        <taxon>ecological metagenomes</taxon>
    </lineage>
</organism>
<evidence type="ECO:0000256" key="3">
    <source>
        <dbReference type="ARBA" id="ARBA00023295"/>
    </source>
</evidence>
<keyword evidence="3 8" id="KW-0326">Glycosidase</keyword>
<dbReference type="InterPro" id="IPR025887">
    <property type="entry name" value="Glyco_hydro_31_N_dom"/>
</dbReference>
<keyword evidence="2 8" id="KW-0378">Hydrolase</keyword>
<evidence type="ECO:0000259" key="4">
    <source>
        <dbReference type="Pfam" id="PF01055"/>
    </source>
</evidence>
<comment type="caution">
    <text evidence="8">The sequence shown here is derived from an EMBL/GenBank/DDBJ whole genome shotgun (WGS) entry which is preliminary data.</text>
</comment>
<feature type="domain" description="Glycosyl hydrolase family 31 C-terminal" evidence="7">
    <location>
        <begin position="544"/>
        <end position="617"/>
    </location>
</feature>
<dbReference type="Gene3D" id="2.60.40.1760">
    <property type="entry name" value="glycosyl hydrolase (family 31)"/>
    <property type="match status" value="1"/>
</dbReference>
<gene>
    <name evidence="8" type="ORF">GALL_223600</name>
</gene>
<dbReference type="SUPFAM" id="SSF51011">
    <property type="entry name" value="Glycosyl hydrolase domain"/>
    <property type="match status" value="1"/>
</dbReference>
<evidence type="ECO:0000259" key="6">
    <source>
        <dbReference type="Pfam" id="PF17137"/>
    </source>
</evidence>
<evidence type="ECO:0000259" key="7">
    <source>
        <dbReference type="Pfam" id="PF21365"/>
    </source>
</evidence>
<sequence length="716" mass="78487">MNASTPSLVLRATLGALALSLATASLRAAPAYTPVKLGTSGVAGDGIGLFIPAGAKPNSAADLCFVTPPKIQGALPPGWRDVPQFSTDGTHARAELQVDAGTDLYGTGEVTGPLLRNGRSIELWNTDNFTYLKHGGRRLYQSHPWVLGVRANGSAFGVIFDSTWKASLACSDRIVFTSDGPSFPVVVIERSSPAGVLQALGQLTGTMPMPPLWALGYQQCRWSYYPATRVKEIADGFRSHRIPCDVIWMDIDYMDGFRIFTFDKKGFPHPTALNDYLHRHGFHSVWMIDPGVKLDPGYEVYDTGTAADVWVKTREGKTFVGKVWPGDCVFPDFTRPGTQDWWAAQYKGFIAHGIDGVWNDMNEPSVFGGPDDTMPVDNQHRGGGPMTPGPHLQYHNVYGMLMVRSTRAGILEARPDRRPFVLTRSNFLGGQRYAATWTGDNASNETCLEESIPMSINLGLSGQPFNGPDLGGFADNATPELWARWVGFGAFFPFCRGHAVKGSNNKEPWAFGPVVEQAARIALDRRYRLLPYYYTLFHESSIDGMPVMRPVFMADPKDPALRAEDRAFLIGSDLLVVPRWASHPALPKGVWRELSLVRGDERDPFQARLLVRAGSIIPAGRIVQSTNEKLLSPLTLIVCLDASGRAEGRLYEDAGDGFGYQQGDYLLTTYQAALRDGRVVVSIASTDGHRDRPVRRTVIEVLDAKGQHVEATVSGL</sequence>
<dbReference type="Pfam" id="PF01055">
    <property type="entry name" value="Glyco_hydro_31_2nd"/>
    <property type="match status" value="1"/>
</dbReference>
<dbReference type="InterPro" id="IPR013780">
    <property type="entry name" value="Glyco_hydro_b"/>
</dbReference>
<dbReference type="InterPro" id="IPR033403">
    <property type="entry name" value="DUF5110"/>
</dbReference>
<evidence type="ECO:0000259" key="5">
    <source>
        <dbReference type="Pfam" id="PF13802"/>
    </source>
</evidence>
<dbReference type="Gene3D" id="3.20.20.80">
    <property type="entry name" value="Glycosidases"/>
    <property type="match status" value="1"/>
</dbReference>
<dbReference type="Pfam" id="PF17137">
    <property type="entry name" value="DUF5110"/>
    <property type="match status" value="1"/>
</dbReference>
<dbReference type="InterPro" id="IPR017853">
    <property type="entry name" value="GH"/>
</dbReference>
<dbReference type="SUPFAM" id="SSF51445">
    <property type="entry name" value="(Trans)glycosidases"/>
    <property type="match status" value="1"/>
</dbReference>
<comment type="similarity">
    <text evidence="1">Belongs to the glycosyl hydrolase 31 family.</text>
</comment>
<evidence type="ECO:0000313" key="8">
    <source>
        <dbReference type="EMBL" id="OIQ95684.1"/>
    </source>
</evidence>
<feature type="domain" description="DUF5110" evidence="6">
    <location>
        <begin position="633"/>
        <end position="701"/>
    </location>
</feature>
<dbReference type="EC" id="3.2.1.177" evidence="8"/>
<dbReference type="Pfam" id="PF21365">
    <property type="entry name" value="Glyco_hydro_31_3rd"/>
    <property type="match status" value="1"/>
</dbReference>
<name>A0A1J5RUC1_9ZZZZ</name>
<feature type="domain" description="Glycoside hydrolase family 31 TIM barrel" evidence="4">
    <location>
        <begin position="208"/>
        <end position="536"/>
    </location>
</feature>
<dbReference type="CDD" id="cd06604">
    <property type="entry name" value="GH31_glucosidase_II_MalA"/>
    <property type="match status" value="1"/>
</dbReference>
<dbReference type="GO" id="GO:0005975">
    <property type="term" value="P:carbohydrate metabolic process"/>
    <property type="evidence" value="ECO:0007669"/>
    <property type="project" value="InterPro"/>
</dbReference>
<protein>
    <submittedName>
        <fullName evidence="8">Alpha-xylosidase BoGH31A</fullName>
        <ecNumber evidence="8">3.2.1.177</ecNumber>
    </submittedName>
</protein>
<dbReference type="PROSITE" id="PS00129">
    <property type="entry name" value="GLYCOSYL_HYDROL_F31_1"/>
    <property type="match status" value="1"/>
</dbReference>
<dbReference type="Pfam" id="PF13802">
    <property type="entry name" value="Gal_mutarotas_2"/>
    <property type="match status" value="1"/>
</dbReference>
<accession>A0A1J5RUC1</accession>
<dbReference type="EMBL" id="MLJW01000162">
    <property type="protein sequence ID" value="OIQ95684.1"/>
    <property type="molecule type" value="Genomic_DNA"/>
</dbReference>
<proteinExistence type="inferred from homology"/>
<dbReference type="GO" id="GO:0061634">
    <property type="term" value="F:alpha-D-xyloside xylohydrolase"/>
    <property type="evidence" value="ECO:0007669"/>
    <property type="project" value="UniProtKB-EC"/>
</dbReference>
<dbReference type="InterPro" id="IPR048395">
    <property type="entry name" value="Glyco_hydro_31_C"/>
</dbReference>
<dbReference type="InterPro" id="IPR011013">
    <property type="entry name" value="Gal_mutarotase_sf_dom"/>
</dbReference>
<dbReference type="AlphaFoldDB" id="A0A1J5RUC1"/>
<feature type="domain" description="Glycoside hydrolase family 31 N-terminal" evidence="5">
    <location>
        <begin position="88"/>
        <end position="166"/>
    </location>
</feature>
<evidence type="ECO:0000256" key="1">
    <source>
        <dbReference type="ARBA" id="ARBA00007806"/>
    </source>
</evidence>
<dbReference type="InterPro" id="IPR000322">
    <property type="entry name" value="Glyco_hydro_31_TIM"/>
</dbReference>
<evidence type="ECO:0000256" key="2">
    <source>
        <dbReference type="ARBA" id="ARBA00022801"/>
    </source>
</evidence>
<dbReference type="InterPro" id="IPR030458">
    <property type="entry name" value="Glyco_hydro_31_AS"/>
</dbReference>
<dbReference type="PANTHER" id="PTHR22762:SF120">
    <property type="entry name" value="HETEROGLYCAN GLUCOSIDASE 1"/>
    <property type="match status" value="1"/>
</dbReference>
<dbReference type="CDD" id="cd14752">
    <property type="entry name" value="GH31_N"/>
    <property type="match status" value="1"/>
</dbReference>
<dbReference type="Gene3D" id="2.60.40.1180">
    <property type="entry name" value="Golgi alpha-mannosidase II"/>
    <property type="match status" value="2"/>
</dbReference>
<dbReference type="PANTHER" id="PTHR22762">
    <property type="entry name" value="ALPHA-GLUCOSIDASE"/>
    <property type="match status" value="1"/>
</dbReference>
<dbReference type="GO" id="GO:0030246">
    <property type="term" value="F:carbohydrate binding"/>
    <property type="evidence" value="ECO:0007669"/>
    <property type="project" value="InterPro"/>
</dbReference>